<feature type="compositionally biased region" description="Basic and acidic residues" evidence="2">
    <location>
        <begin position="459"/>
        <end position="470"/>
    </location>
</feature>
<evidence type="ECO:0000256" key="2">
    <source>
        <dbReference type="SAM" id="MobiDB-lite"/>
    </source>
</evidence>
<dbReference type="KEGG" id="tet:TTHERM_00725840"/>
<feature type="compositionally biased region" description="Low complexity" evidence="2">
    <location>
        <begin position="108"/>
        <end position="118"/>
    </location>
</feature>
<reference evidence="5" key="1">
    <citation type="journal article" date="2006" name="PLoS Biol.">
        <title>Macronuclear genome sequence of the ciliate Tetrahymena thermophila, a model eukaryote.</title>
        <authorList>
            <person name="Eisen J.A."/>
            <person name="Coyne R.S."/>
            <person name="Wu M."/>
            <person name="Wu D."/>
            <person name="Thiagarajan M."/>
            <person name="Wortman J.R."/>
            <person name="Badger J.H."/>
            <person name="Ren Q."/>
            <person name="Amedeo P."/>
            <person name="Jones K.M."/>
            <person name="Tallon L.J."/>
            <person name="Delcher A.L."/>
            <person name="Salzberg S.L."/>
            <person name="Silva J.C."/>
            <person name="Haas B.J."/>
            <person name="Majoros W.H."/>
            <person name="Farzad M."/>
            <person name="Carlton J.M."/>
            <person name="Smith R.K. Jr."/>
            <person name="Garg J."/>
            <person name="Pearlman R.E."/>
            <person name="Karrer K.M."/>
            <person name="Sun L."/>
            <person name="Manning G."/>
            <person name="Elde N.C."/>
            <person name="Turkewitz A.P."/>
            <person name="Asai D.J."/>
            <person name="Wilkes D.E."/>
            <person name="Wang Y."/>
            <person name="Cai H."/>
            <person name="Collins K."/>
            <person name="Stewart B.A."/>
            <person name="Lee S.R."/>
            <person name="Wilamowska K."/>
            <person name="Weinberg Z."/>
            <person name="Ruzzo W.L."/>
            <person name="Wloga D."/>
            <person name="Gaertig J."/>
            <person name="Frankel J."/>
            <person name="Tsao C.-C."/>
            <person name="Gorovsky M.A."/>
            <person name="Keeling P.J."/>
            <person name="Waller R.F."/>
            <person name="Patron N.J."/>
            <person name="Cherry J.M."/>
            <person name="Stover N.A."/>
            <person name="Krieger C.J."/>
            <person name="del Toro C."/>
            <person name="Ryder H.F."/>
            <person name="Williamson S.C."/>
            <person name="Barbeau R.A."/>
            <person name="Hamilton E.P."/>
            <person name="Orias E."/>
        </authorList>
    </citation>
    <scope>NUCLEOTIDE SEQUENCE [LARGE SCALE GENOMIC DNA]</scope>
    <source>
        <strain evidence="5">SB210</strain>
    </source>
</reference>
<dbReference type="AlphaFoldDB" id="Q24GK6"/>
<keyword evidence="5" id="KW-1185">Reference proteome</keyword>
<dbReference type="InterPro" id="IPR011993">
    <property type="entry name" value="PH-like_dom_sf"/>
</dbReference>
<feature type="region of interest" description="Disordered" evidence="2">
    <location>
        <begin position="85"/>
        <end position="138"/>
    </location>
</feature>
<evidence type="ECO:0000259" key="3">
    <source>
        <dbReference type="PROSITE" id="PS50003"/>
    </source>
</evidence>
<feature type="compositionally biased region" description="Polar residues" evidence="2">
    <location>
        <begin position="402"/>
        <end position="414"/>
    </location>
</feature>
<dbReference type="RefSeq" id="XP_001027107.2">
    <property type="nucleotide sequence ID" value="XM_001027107.2"/>
</dbReference>
<dbReference type="SUPFAM" id="SSF50729">
    <property type="entry name" value="PH domain-like"/>
    <property type="match status" value="1"/>
</dbReference>
<feature type="compositionally biased region" description="Polar residues" evidence="2">
    <location>
        <begin position="85"/>
        <end position="95"/>
    </location>
</feature>
<dbReference type="InParanoid" id="Q24GK6"/>
<dbReference type="CDD" id="cd00821">
    <property type="entry name" value="PH"/>
    <property type="match status" value="1"/>
</dbReference>
<organism evidence="4 5">
    <name type="scientific">Tetrahymena thermophila (strain SB210)</name>
    <dbReference type="NCBI Taxonomy" id="312017"/>
    <lineage>
        <taxon>Eukaryota</taxon>
        <taxon>Sar</taxon>
        <taxon>Alveolata</taxon>
        <taxon>Ciliophora</taxon>
        <taxon>Intramacronucleata</taxon>
        <taxon>Oligohymenophorea</taxon>
        <taxon>Hymenostomatida</taxon>
        <taxon>Tetrahymenina</taxon>
        <taxon>Tetrahymenidae</taxon>
        <taxon>Tetrahymena</taxon>
    </lineage>
</organism>
<sequence length="1247" mass="145414">MIQNKLNGVKYLQKVTKTTEQAQNSDFQQKQTQNIRVSSVSLSPKRMQIYNQNQNMKRQGSLTSLKFNKFQIFQDYNQKLKEENFNTPTNFNRSLDPTEIDEQDLYDNNRSINRISNSTGEKRFSQSDDGQSNRSSQDLQSKLNYYSNMKEAYLTNSLSTQFDADKISGRNNTDKTISTCISYKSHSNRQSKNIYSNNHSSCALNQRCSSQQSSYCSHFNINSSQSPCDASPRDTCSQQVNNDKQNSTGFYQNIQEQSQQNSPYIQYQQDQAIPQNSFCKQNSKETFQQKASNSENLIYQKPYQENINNLYLSGSKSDKYMASSNIYNNSKIGCNNSDLHRIKEEAESDTQSIYSCSVRLRHTPPSQNSYDRKVSNNKDIQQKVVLARQLLRSQQSIDSINLQKLSNQTSPKSQNQKEDYKNQQQLCNEEAIYLYTQDLLANSIQIDYKQNQNSSGKGLVRESPKESLKEQKIDKYGMKEDNFLDKKDQDFNKSQLLGMNGEQNVQLIMQIQEKTQNEHSMDINQNPKYNQQNCDQQLNQINENQKQPQTEMKNNLSQSQQQLQIKDTENQEKSQIWKDNQQLITNSTKKNELTLESISIKWQKQQSSILSEANQSVILDFDRKNISNPEVQVITPNQNLKTELKNVNIDLEANAKQREQNLSDQEERSQQPPPLITLSSSLIKNNQLNNFQSQVDDFTEFEVEYERIKQFIINNSQKLLEKKTLTAKFPIYKLDEIYQEKNSFIQNSQTNFAQNTNPNLKVFEETQLYSNTVKSSQNSPINLENDQQSSYNNFKTQQQQQQNKQQTSYLTNRCYSQRFSLGSPTSYITNIDNMIFHLFTTPQKTVTQVLKEVDLQSVICQDQLSKKIPGIIDRWKKKYLFLYLDKLCYQENQNSRVSTISFKHFDYQISKDVFRNTFTLLEQNTKKKFTFKCQDSNQNEFWVQTIADIIIFNQMFAKYKLNNENALLYQKQQVCFPNEVQSILQTGDLIIYRVFNQKSHKPEKKLEVALIIKTQFITQVCFYSQDEGILTLPLDTFLTLFNLASLSFRRLERVKQNDEKKNEDDITSTSVEFVQQHQQNNFKDSNHLVFEILKASNVLKEKTTSKILYDRDIFETNRLNLYTQNCSYSDLIYLVLKNHINAVLSNPPQLNSIFKDTSYVSSDSSQIVNLRFAQEVISPVSNMNSFRTQSIRQIPHSSSMFQTQEYHNEEGSSSFGSRNNMFRNLSYIEFGKEFKRNSFNCSSLKYL</sequence>
<dbReference type="EMBL" id="GG662257">
    <property type="protein sequence ID" value="EAS06865.2"/>
    <property type="molecule type" value="Genomic_DNA"/>
</dbReference>
<dbReference type="PROSITE" id="PS50003">
    <property type="entry name" value="PH_DOMAIN"/>
    <property type="match status" value="1"/>
</dbReference>
<gene>
    <name evidence="4" type="ORF">TTHERM_00725840</name>
</gene>
<name>Q24GK6_TETTS</name>
<feature type="domain" description="PH" evidence="3">
    <location>
        <begin position="857"/>
        <end position="951"/>
    </location>
</feature>
<feature type="region of interest" description="Disordered" evidence="2">
    <location>
        <begin position="402"/>
        <end position="422"/>
    </location>
</feature>
<evidence type="ECO:0000313" key="5">
    <source>
        <dbReference type="Proteomes" id="UP000009168"/>
    </source>
</evidence>
<feature type="region of interest" description="Disordered" evidence="2">
    <location>
        <begin position="451"/>
        <end position="470"/>
    </location>
</feature>
<dbReference type="GeneID" id="7844893"/>
<accession>Q24GK6</accession>
<feature type="coiled-coil region" evidence="1">
    <location>
        <begin position="637"/>
        <end position="668"/>
    </location>
</feature>
<dbReference type="Gene3D" id="2.30.29.30">
    <property type="entry name" value="Pleckstrin-homology domain (PH domain)/Phosphotyrosine-binding domain (PTB)"/>
    <property type="match status" value="1"/>
</dbReference>
<proteinExistence type="predicted"/>
<keyword evidence="1" id="KW-0175">Coiled coil</keyword>
<protein>
    <recommendedName>
        <fullName evidence="3">PH domain-containing protein</fullName>
    </recommendedName>
</protein>
<feature type="compositionally biased region" description="Polar residues" evidence="2">
    <location>
        <begin position="127"/>
        <end position="138"/>
    </location>
</feature>
<dbReference type="InterPro" id="IPR001849">
    <property type="entry name" value="PH_domain"/>
</dbReference>
<evidence type="ECO:0000313" key="4">
    <source>
        <dbReference type="EMBL" id="EAS06865.2"/>
    </source>
</evidence>
<dbReference type="HOGENOM" id="CLU_268592_0_0_1"/>
<dbReference type="SMART" id="SM00233">
    <property type="entry name" value="PH"/>
    <property type="match status" value="1"/>
</dbReference>
<evidence type="ECO:0000256" key="1">
    <source>
        <dbReference type="SAM" id="Coils"/>
    </source>
</evidence>
<dbReference type="Proteomes" id="UP000009168">
    <property type="component" value="Unassembled WGS sequence"/>
</dbReference>